<keyword evidence="7" id="KW-1185">Reference proteome</keyword>
<dbReference type="GO" id="GO:0005634">
    <property type="term" value="C:nucleus"/>
    <property type="evidence" value="ECO:0007669"/>
    <property type="project" value="UniProtKB-SubCell"/>
</dbReference>
<dbReference type="GO" id="GO:0046983">
    <property type="term" value="F:protein dimerization activity"/>
    <property type="evidence" value="ECO:0007669"/>
    <property type="project" value="InterPro"/>
</dbReference>
<dbReference type="InterPro" id="IPR045843">
    <property type="entry name" value="IND-like"/>
</dbReference>
<dbReference type="GO" id="GO:0003700">
    <property type="term" value="F:DNA-binding transcription factor activity"/>
    <property type="evidence" value="ECO:0007669"/>
    <property type="project" value="InterPro"/>
</dbReference>
<keyword evidence="2" id="KW-0805">Transcription regulation</keyword>
<dbReference type="PANTHER" id="PTHR45914">
    <property type="entry name" value="TRANSCRIPTION FACTOR HEC3-RELATED"/>
    <property type="match status" value="1"/>
</dbReference>
<comment type="subcellular location">
    <subcellularLocation>
        <location evidence="1">Nucleus</location>
    </subcellularLocation>
</comment>
<dbReference type="EMBL" id="CM026425">
    <property type="protein sequence ID" value="KAG0577079.1"/>
    <property type="molecule type" value="Genomic_DNA"/>
</dbReference>
<dbReference type="Pfam" id="PF00010">
    <property type="entry name" value="HLH"/>
    <property type="match status" value="1"/>
</dbReference>
<evidence type="ECO:0000256" key="1">
    <source>
        <dbReference type="ARBA" id="ARBA00004123"/>
    </source>
</evidence>
<dbReference type="Gene3D" id="4.10.280.10">
    <property type="entry name" value="Helix-loop-helix DNA-binding domain"/>
    <property type="match status" value="1"/>
</dbReference>
<evidence type="ECO:0000313" key="6">
    <source>
        <dbReference type="EMBL" id="KAG0577079.1"/>
    </source>
</evidence>
<accession>A0A8T0I299</accession>
<evidence type="ECO:0000256" key="2">
    <source>
        <dbReference type="ARBA" id="ARBA00023015"/>
    </source>
</evidence>
<proteinExistence type="predicted"/>
<dbReference type="PROSITE" id="PS50888">
    <property type="entry name" value="BHLH"/>
    <property type="match status" value="1"/>
</dbReference>
<reference evidence="6" key="1">
    <citation type="submission" date="2020-06" db="EMBL/GenBank/DDBJ databases">
        <title>WGS assembly of Ceratodon purpureus strain R40.</title>
        <authorList>
            <person name="Carey S.B."/>
            <person name="Jenkins J."/>
            <person name="Shu S."/>
            <person name="Lovell J.T."/>
            <person name="Sreedasyam A."/>
            <person name="Maumus F."/>
            <person name="Tiley G.P."/>
            <person name="Fernandez-Pozo N."/>
            <person name="Barry K."/>
            <person name="Chen C."/>
            <person name="Wang M."/>
            <person name="Lipzen A."/>
            <person name="Daum C."/>
            <person name="Saski C.A."/>
            <person name="Payton A.C."/>
            <person name="Mcbreen J.C."/>
            <person name="Conrad R.E."/>
            <person name="Kollar L.M."/>
            <person name="Olsson S."/>
            <person name="Huttunen S."/>
            <person name="Landis J.B."/>
            <person name="Wickett N.J."/>
            <person name="Johnson M.G."/>
            <person name="Rensing S.A."/>
            <person name="Grimwood J."/>
            <person name="Schmutz J."/>
            <person name="Mcdaniel S.F."/>
        </authorList>
    </citation>
    <scope>NUCLEOTIDE SEQUENCE</scope>
    <source>
        <strain evidence="6">R40</strain>
    </source>
</reference>
<organism evidence="6 7">
    <name type="scientific">Ceratodon purpureus</name>
    <name type="common">Fire moss</name>
    <name type="synonym">Dicranum purpureum</name>
    <dbReference type="NCBI Taxonomy" id="3225"/>
    <lineage>
        <taxon>Eukaryota</taxon>
        <taxon>Viridiplantae</taxon>
        <taxon>Streptophyta</taxon>
        <taxon>Embryophyta</taxon>
        <taxon>Bryophyta</taxon>
        <taxon>Bryophytina</taxon>
        <taxon>Bryopsida</taxon>
        <taxon>Dicranidae</taxon>
        <taxon>Pseudoditrichales</taxon>
        <taxon>Ditrichaceae</taxon>
        <taxon>Ceratodon</taxon>
    </lineage>
</organism>
<evidence type="ECO:0000313" key="7">
    <source>
        <dbReference type="Proteomes" id="UP000822688"/>
    </source>
</evidence>
<gene>
    <name evidence="6" type="ORF">KC19_5G129200</name>
</gene>
<dbReference type="SMART" id="SM00353">
    <property type="entry name" value="HLH"/>
    <property type="match status" value="1"/>
</dbReference>
<dbReference type="InterPro" id="IPR036638">
    <property type="entry name" value="HLH_DNA-bd_sf"/>
</dbReference>
<dbReference type="CDD" id="cd11454">
    <property type="entry name" value="bHLH_AtIND_like"/>
    <property type="match status" value="1"/>
</dbReference>
<dbReference type="PANTHER" id="PTHR45914:SF58">
    <property type="entry name" value="BHLH DOMAIN-CONTAINING PROTEIN"/>
    <property type="match status" value="1"/>
</dbReference>
<dbReference type="InterPro" id="IPR011598">
    <property type="entry name" value="bHLH_dom"/>
</dbReference>
<keyword evidence="4" id="KW-0539">Nucleus</keyword>
<comment type="caution">
    <text evidence="6">The sequence shown here is derived from an EMBL/GenBank/DDBJ whole genome shotgun (WGS) entry which is preliminary data.</text>
</comment>
<sequence length="517" mass="55940">MMGDMHRGLVSLEAPLCDDNGVHGFNSFGLYQQIPSVGIPCLGIPSMSWSATDPALLSLEAQSSGKAPISWQAESCVQQSLQYNAGYSSVGSQMEMMAALNADSYSPSVNELSQMVQLYSSLYQDQYGYSNISPFDTASFRAEQLPLIPGSSEVLQVVSSSGSHDSLSTTETWRSEASGGCAPNYENLLANLNDSASVTLARDSHDSSNLQPQRHRLDQGVALLPTQDSWIHTQPQADTGRNNLPTALALIQDSPASRPSYDVLPVRSPSDPPAFKRPRTWDEALQQGSAENDHLRYSLASKTSLKLECSLGPLSRTLPARTSTRQTPFQGRLSAIHSTGAGSSGYSARLLDLQDEGRFINGKPAATSVEPQSVAARHRRKKISERMRVLEKLIPGGNKMDTATMLDEAIEYVKFLQLQVQILESDSLDDIPSAVSTQRGQGNITGLKRKMDSSAVGGDLSAALSLMRAPASSPLVLSEVLQQQLFKQKLCLVSIRQCPPRTQSTTQAIAPSILRKK</sequence>
<dbReference type="SUPFAM" id="SSF47459">
    <property type="entry name" value="HLH, helix-loop-helix DNA-binding domain"/>
    <property type="match status" value="1"/>
</dbReference>
<dbReference type="AlphaFoldDB" id="A0A8T0I299"/>
<protein>
    <recommendedName>
        <fullName evidence="5">BHLH domain-containing protein</fullName>
    </recommendedName>
</protein>
<feature type="domain" description="BHLH" evidence="5">
    <location>
        <begin position="367"/>
        <end position="416"/>
    </location>
</feature>
<evidence type="ECO:0000256" key="4">
    <source>
        <dbReference type="ARBA" id="ARBA00023242"/>
    </source>
</evidence>
<name>A0A8T0I299_CERPU</name>
<keyword evidence="3" id="KW-0804">Transcription</keyword>
<evidence type="ECO:0000256" key="3">
    <source>
        <dbReference type="ARBA" id="ARBA00023163"/>
    </source>
</evidence>
<evidence type="ECO:0000259" key="5">
    <source>
        <dbReference type="PROSITE" id="PS50888"/>
    </source>
</evidence>
<dbReference type="Proteomes" id="UP000822688">
    <property type="component" value="Chromosome 5"/>
</dbReference>